<comment type="caution">
    <text evidence="1">The sequence shown here is derived from an EMBL/GenBank/DDBJ whole genome shotgun (WGS) entry which is preliminary data.</text>
</comment>
<dbReference type="RefSeq" id="WP_185001598.1">
    <property type="nucleotide sequence ID" value="NZ_BAAAUI010000031.1"/>
</dbReference>
<reference evidence="1 2" key="1">
    <citation type="submission" date="2020-08" db="EMBL/GenBank/DDBJ databases">
        <title>Sequencing the genomes of 1000 actinobacteria strains.</title>
        <authorList>
            <person name="Klenk H.-P."/>
        </authorList>
    </citation>
    <scope>NUCLEOTIDE SEQUENCE [LARGE SCALE GENOMIC DNA]</scope>
    <source>
        <strain evidence="1 2">DSM 44230</strain>
    </source>
</reference>
<proteinExistence type="predicted"/>
<sequence>MSVEEAAVFMIRPVLLVGAAAAGLFVLSFGGSAQGDKPGEAPADGKPRCEFHVQADLLNVRSGPGTAHKVVARLRKDAQTGGHGETKDGFRKLADDRWVAAEFLKPDSRNTCQ</sequence>
<organism evidence="1 2">
    <name type="scientific">Crossiella cryophila</name>
    <dbReference type="NCBI Taxonomy" id="43355"/>
    <lineage>
        <taxon>Bacteria</taxon>
        <taxon>Bacillati</taxon>
        <taxon>Actinomycetota</taxon>
        <taxon>Actinomycetes</taxon>
        <taxon>Pseudonocardiales</taxon>
        <taxon>Pseudonocardiaceae</taxon>
        <taxon>Crossiella</taxon>
    </lineage>
</organism>
<name>A0A7W7FUC8_9PSEU</name>
<protein>
    <submittedName>
        <fullName evidence="1">Uncharacterized protein YgiM (DUF1202 family)</fullName>
    </submittedName>
</protein>
<dbReference type="Proteomes" id="UP000533598">
    <property type="component" value="Unassembled WGS sequence"/>
</dbReference>
<accession>A0A7W7FUC8</accession>
<gene>
    <name evidence="1" type="ORF">HNR67_001772</name>
</gene>
<keyword evidence="2" id="KW-1185">Reference proteome</keyword>
<evidence type="ECO:0000313" key="1">
    <source>
        <dbReference type="EMBL" id="MBB4675654.1"/>
    </source>
</evidence>
<evidence type="ECO:0000313" key="2">
    <source>
        <dbReference type="Proteomes" id="UP000533598"/>
    </source>
</evidence>
<dbReference type="AlphaFoldDB" id="A0A7W7FUC8"/>
<dbReference type="EMBL" id="JACHMH010000001">
    <property type="protein sequence ID" value="MBB4675654.1"/>
    <property type="molecule type" value="Genomic_DNA"/>
</dbReference>